<gene>
    <name evidence="7" type="ORF">S03H2_37250</name>
</gene>
<organism evidence="7">
    <name type="scientific">marine sediment metagenome</name>
    <dbReference type="NCBI Taxonomy" id="412755"/>
    <lineage>
        <taxon>unclassified sequences</taxon>
        <taxon>metagenomes</taxon>
        <taxon>ecological metagenomes</taxon>
    </lineage>
</organism>
<evidence type="ECO:0000256" key="1">
    <source>
        <dbReference type="ARBA" id="ARBA00022553"/>
    </source>
</evidence>
<reference evidence="7" key="1">
    <citation type="journal article" date="2014" name="Front. Microbiol.">
        <title>High frequency of phylogenetically diverse reductive dehalogenase-homologous genes in deep subseafloor sedimentary metagenomes.</title>
        <authorList>
            <person name="Kawai M."/>
            <person name="Futagami T."/>
            <person name="Toyoda A."/>
            <person name="Takaki Y."/>
            <person name="Nishi S."/>
            <person name="Hori S."/>
            <person name="Arai W."/>
            <person name="Tsubouchi T."/>
            <person name="Morono Y."/>
            <person name="Uchiyama I."/>
            <person name="Ito T."/>
            <person name="Fujiyama A."/>
            <person name="Inagaki F."/>
            <person name="Takami H."/>
        </authorList>
    </citation>
    <scope>NUCLEOTIDE SEQUENCE</scope>
    <source>
        <strain evidence="7">Expedition CK06-06</strain>
    </source>
</reference>
<keyword evidence="1" id="KW-0597">Phosphoprotein</keyword>
<feature type="non-terminal residue" evidence="7">
    <location>
        <position position="143"/>
    </location>
</feature>
<dbReference type="SMART" id="SM00448">
    <property type="entry name" value="REC"/>
    <property type="match status" value="1"/>
</dbReference>
<proteinExistence type="predicted"/>
<dbReference type="Gene3D" id="6.10.250.690">
    <property type="match status" value="1"/>
</dbReference>
<dbReference type="InterPro" id="IPR001789">
    <property type="entry name" value="Sig_transdc_resp-reg_receiver"/>
</dbReference>
<dbReference type="GO" id="GO:0032993">
    <property type="term" value="C:protein-DNA complex"/>
    <property type="evidence" value="ECO:0007669"/>
    <property type="project" value="TreeGrafter"/>
</dbReference>
<dbReference type="GO" id="GO:0000156">
    <property type="term" value="F:phosphorelay response regulator activity"/>
    <property type="evidence" value="ECO:0007669"/>
    <property type="project" value="TreeGrafter"/>
</dbReference>
<dbReference type="InterPro" id="IPR011006">
    <property type="entry name" value="CheY-like_superfamily"/>
</dbReference>
<dbReference type="GO" id="GO:0000976">
    <property type="term" value="F:transcription cis-regulatory region binding"/>
    <property type="evidence" value="ECO:0007669"/>
    <property type="project" value="TreeGrafter"/>
</dbReference>
<evidence type="ECO:0000256" key="2">
    <source>
        <dbReference type="ARBA" id="ARBA00023012"/>
    </source>
</evidence>
<dbReference type="PANTHER" id="PTHR48111:SF1">
    <property type="entry name" value="TWO-COMPONENT RESPONSE REGULATOR ORR33"/>
    <property type="match status" value="1"/>
</dbReference>
<comment type="caution">
    <text evidence="7">The sequence shown here is derived from an EMBL/GenBank/DDBJ whole genome shotgun (WGS) entry which is preliminary data.</text>
</comment>
<dbReference type="CDD" id="cd17574">
    <property type="entry name" value="REC_OmpR"/>
    <property type="match status" value="1"/>
</dbReference>
<sequence length="143" mass="16071">MIILIIEDDISILRGLKDNLTFEGYSVLSSADGQEGLQIALEKNVDLLLLDIMLPGINGYEICRRLKKEKPELPIIMITARGSEMDKVGGLDLGADDYLTKPFSIPELLARIRAVLRRSTPDQNEIEKYSFGEITLNFKKFQA</sequence>
<dbReference type="Gene3D" id="3.40.50.2300">
    <property type="match status" value="1"/>
</dbReference>
<keyword evidence="2" id="KW-0902">Two-component regulatory system</keyword>
<dbReference type="EMBL" id="BARU01022910">
    <property type="protein sequence ID" value="GAH48017.1"/>
    <property type="molecule type" value="Genomic_DNA"/>
</dbReference>
<keyword evidence="5" id="KW-0804">Transcription</keyword>
<keyword evidence="4" id="KW-0238">DNA-binding</keyword>
<dbReference type="SUPFAM" id="SSF52172">
    <property type="entry name" value="CheY-like"/>
    <property type="match status" value="1"/>
</dbReference>
<accession>X1FSS7</accession>
<dbReference type="GO" id="GO:0006355">
    <property type="term" value="P:regulation of DNA-templated transcription"/>
    <property type="evidence" value="ECO:0007669"/>
    <property type="project" value="TreeGrafter"/>
</dbReference>
<dbReference type="AlphaFoldDB" id="X1FSS7"/>
<dbReference type="Pfam" id="PF00072">
    <property type="entry name" value="Response_reg"/>
    <property type="match status" value="1"/>
</dbReference>
<evidence type="ECO:0000259" key="6">
    <source>
        <dbReference type="PROSITE" id="PS50110"/>
    </source>
</evidence>
<evidence type="ECO:0000256" key="4">
    <source>
        <dbReference type="ARBA" id="ARBA00023125"/>
    </source>
</evidence>
<evidence type="ECO:0000313" key="7">
    <source>
        <dbReference type="EMBL" id="GAH48017.1"/>
    </source>
</evidence>
<feature type="domain" description="Response regulatory" evidence="6">
    <location>
        <begin position="2"/>
        <end position="116"/>
    </location>
</feature>
<name>X1FSS7_9ZZZZ</name>
<dbReference type="GO" id="GO:0005829">
    <property type="term" value="C:cytosol"/>
    <property type="evidence" value="ECO:0007669"/>
    <property type="project" value="TreeGrafter"/>
</dbReference>
<dbReference type="PANTHER" id="PTHR48111">
    <property type="entry name" value="REGULATOR OF RPOS"/>
    <property type="match status" value="1"/>
</dbReference>
<dbReference type="InterPro" id="IPR039420">
    <property type="entry name" value="WalR-like"/>
</dbReference>
<evidence type="ECO:0000256" key="5">
    <source>
        <dbReference type="ARBA" id="ARBA00023163"/>
    </source>
</evidence>
<evidence type="ECO:0000256" key="3">
    <source>
        <dbReference type="ARBA" id="ARBA00023015"/>
    </source>
</evidence>
<keyword evidence="3" id="KW-0805">Transcription regulation</keyword>
<dbReference type="PROSITE" id="PS50110">
    <property type="entry name" value="RESPONSE_REGULATORY"/>
    <property type="match status" value="1"/>
</dbReference>
<protein>
    <recommendedName>
        <fullName evidence="6">Response regulatory domain-containing protein</fullName>
    </recommendedName>
</protein>
<dbReference type="FunFam" id="3.40.50.2300:FF:000001">
    <property type="entry name" value="DNA-binding response regulator PhoB"/>
    <property type="match status" value="1"/>
</dbReference>